<keyword evidence="8" id="KW-1185">Reference proteome</keyword>
<dbReference type="GO" id="GO:0004803">
    <property type="term" value="F:transposase activity"/>
    <property type="evidence" value="ECO:0007669"/>
    <property type="project" value="UniProtKB-UniRule"/>
</dbReference>
<keyword evidence="4 6" id="KW-0238">DNA-binding</keyword>
<dbReference type="EMBL" id="JAAABJ010000140">
    <property type="protein sequence ID" value="NAW50010.1"/>
    <property type="molecule type" value="Genomic_DNA"/>
</dbReference>
<evidence type="ECO:0000313" key="8">
    <source>
        <dbReference type="Proteomes" id="UP000553459"/>
    </source>
</evidence>
<keyword evidence="3 6" id="KW-0815">Transposition</keyword>
<evidence type="ECO:0000256" key="6">
    <source>
        <dbReference type="RuleBase" id="RU365089"/>
    </source>
</evidence>
<reference evidence="7 8" key="1">
    <citation type="submission" date="2019-11" db="EMBL/GenBank/DDBJ databases">
        <title>Characterization of Elizabethkingia argenteiflava sp. nov., isolated from inner surface of Soybean Pods.</title>
        <authorList>
            <person name="Mo S."/>
        </authorList>
    </citation>
    <scope>NUCLEOTIDE SEQUENCE [LARGE SCALE GENOMIC DNA]</scope>
    <source>
        <strain evidence="7 8">YB22</strain>
    </source>
</reference>
<evidence type="ECO:0000256" key="5">
    <source>
        <dbReference type="ARBA" id="ARBA00023172"/>
    </source>
</evidence>
<comment type="function">
    <text evidence="1 6">Required for the transposition of the insertion element.</text>
</comment>
<name>A0A845PV78_9FLAO</name>
<accession>A0A845PV78</accession>
<dbReference type="GO" id="GO:0006313">
    <property type="term" value="P:DNA transposition"/>
    <property type="evidence" value="ECO:0007669"/>
    <property type="project" value="UniProtKB-UniRule"/>
</dbReference>
<evidence type="ECO:0000256" key="1">
    <source>
        <dbReference type="ARBA" id="ARBA00002190"/>
    </source>
</evidence>
<dbReference type="GO" id="GO:0003677">
    <property type="term" value="F:DNA binding"/>
    <property type="evidence" value="ECO:0007669"/>
    <property type="project" value="UniProtKB-UniRule"/>
</dbReference>
<dbReference type="Proteomes" id="UP000553459">
    <property type="component" value="Unassembled WGS sequence"/>
</dbReference>
<dbReference type="PANTHER" id="PTHR33217:SF8">
    <property type="entry name" value="MUTATOR FAMILY TRANSPOSASE"/>
    <property type="match status" value="1"/>
</dbReference>
<evidence type="ECO:0000256" key="4">
    <source>
        <dbReference type="ARBA" id="ARBA00023125"/>
    </source>
</evidence>
<dbReference type="RefSeq" id="WP_176589925.1">
    <property type="nucleotide sequence ID" value="NZ_JAAABJ010000140.1"/>
</dbReference>
<sequence>WRNRPLETVYPFVFLYCMFFKVRVNGAVETRAIYNILGVDIARKKDVLGLYSSENQGAKFWLGVLTDLKKRVVEDIMIACIDGLKGFPEAVEAVFPKTRVQLCVVH</sequence>
<evidence type="ECO:0000313" key="7">
    <source>
        <dbReference type="EMBL" id="NAW50010.1"/>
    </source>
</evidence>
<protein>
    <recommendedName>
        <fullName evidence="6">Mutator family transposase</fullName>
    </recommendedName>
</protein>
<dbReference type="PANTHER" id="PTHR33217">
    <property type="entry name" value="TRANSPOSASE FOR INSERTION SEQUENCE ELEMENT IS1081"/>
    <property type="match status" value="1"/>
</dbReference>
<comment type="caution">
    <text evidence="7">The sequence shown here is derived from an EMBL/GenBank/DDBJ whole genome shotgun (WGS) entry which is preliminary data.</text>
</comment>
<dbReference type="InterPro" id="IPR001207">
    <property type="entry name" value="Transposase_mutator"/>
</dbReference>
<evidence type="ECO:0000256" key="2">
    <source>
        <dbReference type="ARBA" id="ARBA00010961"/>
    </source>
</evidence>
<keyword evidence="5 6" id="KW-0233">DNA recombination</keyword>
<keyword evidence="6" id="KW-0814">Transposable element</keyword>
<feature type="non-terminal residue" evidence="7">
    <location>
        <position position="1"/>
    </location>
</feature>
<dbReference type="Pfam" id="PF00872">
    <property type="entry name" value="Transposase_mut"/>
    <property type="match status" value="1"/>
</dbReference>
<gene>
    <name evidence="7" type="ORF">GNY06_00910</name>
</gene>
<comment type="similarity">
    <text evidence="2 6">Belongs to the transposase mutator family.</text>
</comment>
<dbReference type="PROSITE" id="PS01007">
    <property type="entry name" value="TRANSPOSASE_MUTATOR"/>
    <property type="match status" value="1"/>
</dbReference>
<evidence type="ECO:0000256" key="3">
    <source>
        <dbReference type="ARBA" id="ARBA00022578"/>
    </source>
</evidence>
<dbReference type="AlphaFoldDB" id="A0A845PV78"/>
<organism evidence="7 8">
    <name type="scientific">Elizabethkingia argenteiflava</name>
    <dbReference type="NCBI Taxonomy" id="2681556"/>
    <lineage>
        <taxon>Bacteria</taxon>
        <taxon>Pseudomonadati</taxon>
        <taxon>Bacteroidota</taxon>
        <taxon>Flavobacteriia</taxon>
        <taxon>Flavobacteriales</taxon>
        <taxon>Weeksellaceae</taxon>
        <taxon>Elizabethkingia</taxon>
    </lineage>
</organism>
<proteinExistence type="inferred from homology"/>